<protein>
    <submittedName>
        <fullName evidence="1">Uncharacterized protein</fullName>
    </submittedName>
</protein>
<sequence>MRYLVFACLLLAQGVGEARAEMTPVAPGQYGIGGFGPIVLSIPDGAAFATVCAEGAPARFTTDGVTVPSGRIGMPLPAGECVALSGPAVLSAFRAVAAGSLDVEYFR</sequence>
<proteinExistence type="predicted"/>
<name>A0A366EN14_9HYPH</name>
<dbReference type="AlphaFoldDB" id="A0A366EN14"/>
<evidence type="ECO:0000313" key="1">
    <source>
        <dbReference type="EMBL" id="RBP03793.1"/>
    </source>
</evidence>
<keyword evidence="2" id="KW-1185">Reference proteome</keyword>
<reference evidence="1 2" key="1">
    <citation type="submission" date="2018-06" db="EMBL/GenBank/DDBJ databases">
        <title>Genomic Encyclopedia of Type Strains, Phase IV (KMG-IV): sequencing the most valuable type-strain genomes for metagenomic binning, comparative biology and taxonomic classification.</title>
        <authorList>
            <person name="Goeker M."/>
        </authorList>
    </citation>
    <scope>NUCLEOTIDE SEQUENCE [LARGE SCALE GENOMIC DNA]</scope>
    <source>
        <strain evidence="1 2">DSM 24875</strain>
    </source>
</reference>
<dbReference type="Proteomes" id="UP000253529">
    <property type="component" value="Unassembled WGS sequence"/>
</dbReference>
<dbReference type="RefSeq" id="WP_113892557.1">
    <property type="nucleotide sequence ID" value="NZ_QNRK01000042.1"/>
</dbReference>
<organism evidence="1 2">
    <name type="scientific">Roseiarcus fermentans</name>
    <dbReference type="NCBI Taxonomy" id="1473586"/>
    <lineage>
        <taxon>Bacteria</taxon>
        <taxon>Pseudomonadati</taxon>
        <taxon>Pseudomonadota</taxon>
        <taxon>Alphaproteobacteria</taxon>
        <taxon>Hyphomicrobiales</taxon>
        <taxon>Roseiarcaceae</taxon>
        <taxon>Roseiarcus</taxon>
    </lineage>
</organism>
<comment type="caution">
    <text evidence="1">The sequence shown here is derived from an EMBL/GenBank/DDBJ whole genome shotgun (WGS) entry which is preliminary data.</text>
</comment>
<accession>A0A366EN14</accession>
<evidence type="ECO:0000313" key="2">
    <source>
        <dbReference type="Proteomes" id="UP000253529"/>
    </source>
</evidence>
<dbReference type="EMBL" id="QNRK01000042">
    <property type="protein sequence ID" value="RBP03793.1"/>
    <property type="molecule type" value="Genomic_DNA"/>
</dbReference>
<gene>
    <name evidence="1" type="ORF">DFR50_14241</name>
</gene>